<dbReference type="AlphaFoldDB" id="K3XT48"/>
<reference evidence="1" key="2">
    <citation type="submission" date="2018-08" db="UniProtKB">
        <authorList>
            <consortium name="EnsemblPlants"/>
        </authorList>
    </citation>
    <scope>IDENTIFICATION</scope>
    <source>
        <strain evidence="1">Yugu1</strain>
    </source>
</reference>
<dbReference type="EnsemblPlants" id="KQL06096">
    <property type="protein sequence ID" value="KQL06096"/>
    <property type="gene ID" value="SETIT_005104mg"/>
</dbReference>
<organism evidence="1 2">
    <name type="scientific">Setaria italica</name>
    <name type="common">Foxtail millet</name>
    <name type="synonym">Panicum italicum</name>
    <dbReference type="NCBI Taxonomy" id="4555"/>
    <lineage>
        <taxon>Eukaryota</taxon>
        <taxon>Viridiplantae</taxon>
        <taxon>Streptophyta</taxon>
        <taxon>Embryophyta</taxon>
        <taxon>Tracheophyta</taxon>
        <taxon>Spermatophyta</taxon>
        <taxon>Magnoliopsida</taxon>
        <taxon>Liliopsida</taxon>
        <taxon>Poales</taxon>
        <taxon>Poaceae</taxon>
        <taxon>PACMAD clade</taxon>
        <taxon>Panicoideae</taxon>
        <taxon>Panicodae</taxon>
        <taxon>Paniceae</taxon>
        <taxon>Cenchrinae</taxon>
        <taxon>Setaria</taxon>
    </lineage>
</organism>
<accession>K3XT48</accession>
<sequence length="106" mass="11490">HTGSPIAFSCIAEDLVKSSASEASQNMKIDFTAEPAVSMETAIGKIRLLHMMSTDSPSNFSTKYVSRKSFPLDSTTSTLLQREACISKRIQTALTPGIPLYPHVSL</sequence>
<name>K3XT48_SETIT</name>
<dbReference type="Proteomes" id="UP000004995">
    <property type="component" value="Unassembled WGS sequence"/>
</dbReference>
<evidence type="ECO:0000313" key="1">
    <source>
        <dbReference type="EnsemblPlants" id="KQL06096"/>
    </source>
</evidence>
<keyword evidence="2" id="KW-1185">Reference proteome</keyword>
<dbReference type="HOGENOM" id="CLU_2230098_0_0_1"/>
<proteinExistence type="predicted"/>
<protein>
    <submittedName>
        <fullName evidence="1">Uncharacterized protein</fullName>
    </submittedName>
</protein>
<dbReference type="InParanoid" id="K3XT48"/>
<dbReference type="EMBL" id="AGNK02003221">
    <property type="status" value="NOT_ANNOTATED_CDS"/>
    <property type="molecule type" value="Genomic_DNA"/>
</dbReference>
<dbReference type="Gramene" id="KQL06096">
    <property type="protein sequence ID" value="KQL06096"/>
    <property type="gene ID" value="SETIT_005104mg"/>
</dbReference>
<reference evidence="2" key="1">
    <citation type="journal article" date="2012" name="Nat. Biotechnol.">
        <title>Reference genome sequence of the model plant Setaria.</title>
        <authorList>
            <person name="Bennetzen J.L."/>
            <person name="Schmutz J."/>
            <person name="Wang H."/>
            <person name="Percifield R."/>
            <person name="Hawkins J."/>
            <person name="Pontaroli A.C."/>
            <person name="Estep M."/>
            <person name="Feng L."/>
            <person name="Vaughn J.N."/>
            <person name="Grimwood J."/>
            <person name="Jenkins J."/>
            <person name="Barry K."/>
            <person name="Lindquist E."/>
            <person name="Hellsten U."/>
            <person name="Deshpande S."/>
            <person name="Wang X."/>
            <person name="Wu X."/>
            <person name="Mitros T."/>
            <person name="Triplett J."/>
            <person name="Yang X."/>
            <person name="Ye C.Y."/>
            <person name="Mauro-Herrera M."/>
            <person name="Wang L."/>
            <person name="Li P."/>
            <person name="Sharma M."/>
            <person name="Sharma R."/>
            <person name="Ronald P.C."/>
            <person name="Panaud O."/>
            <person name="Kellogg E.A."/>
            <person name="Brutnell T.P."/>
            <person name="Doust A.N."/>
            <person name="Tuskan G.A."/>
            <person name="Rokhsar D."/>
            <person name="Devos K.M."/>
        </authorList>
    </citation>
    <scope>NUCLEOTIDE SEQUENCE [LARGE SCALE GENOMIC DNA]</scope>
    <source>
        <strain evidence="2">cv. Yugu1</strain>
    </source>
</reference>
<evidence type="ECO:0000313" key="2">
    <source>
        <dbReference type="Proteomes" id="UP000004995"/>
    </source>
</evidence>